<dbReference type="InterPro" id="IPR049560">
    <property type="entry name" value="MeTrfase_RsmB-F_NOP2_cat"/>
</dbReference>
<evidence type="ECO:0000256" key="2">
    <source>
        <dbReference type="ARBA" id="ARBA00004496"/>
    </source>
</evidence>
<keyword evidence="6 13" id="KW-0489">Methyltransferase</keyword>
<evidence type="ECO:0000256" key="6">
    <source>
        <dbReference type="ARBA" id="ARBA00022603"/>
    </source>
</evidence>
<dbReference type="GO" id="GO:0008649">
    <property type="term" value="F:rRNA methyltransferase activity"/>
    <property type="evidence" value="ECO:0007669"/>
    <property type="project" value="InterPro"/>
</dbReference>
<dbReference type="PROSITE" id="PS51686">
    <property type="entry name" value="SAM_MT_RSMB_NOP"/>
    <property type="match status" value="1"/>
</dbReference>
<evidence type="ECO:0000259" key="14">
    <source>
        <dbReference type="PROSITE" id="PS51686"/>
    </source>
</evidence>
<dbReference type="CDD" id="cd02440">
    <property type="entry name" value="AdoMet_MTases"/>
    <property type="match status" value="1"/>
</dbReference>
<comment type="catalytic activity">
    <reaction evidence="12">
        <text>cytidine(967) in 16S rRNA + S-adenosyl-L-methionine = 5-methylcytidine(967) in 16S rRNA + S-adenosyl-L-homocysteine + H(+)</text>
        <dbReference type="Rhea" id="RHEA:42748"/>
        <dbReference type="Rhea" id="RHEA-COMP:10219"/>
        <dbReference type="Rhea" id="RHEA-COMP:10220"/>
        <dbReference type="ChEBI" id="CHEBI:15378"/>
        <dbReference type="ChEBI" id="CHEBI:57856"/>
        <dbReference type="ChEBI" id="CHEBI:59789"/>
        <dbReference type="ChEBI" id="CHEBI:74483"/>
        <dbReference type="ChEBI" id="CHEBI:82748"/>
        <dbReference type="EC" id="2.1.1.176"/>
    </reaction>
</comment>
<dbReference type="SUPFAM" id="SSF48013">
    <property type="entry name" value="NusB-like"/>
    <property type="match status" value="1"/>
</dbReference>
<sequence length="443" mass="50072">MTEQDRKKKSVRALALELLLEAQKENRQSHLVLRDALEKRAWLTAQDRAFLVRLFEGTIEYRIQMDYILNQYARIPTGRMRPAIREILRMSVYQIRYMDSVPDSAAVNEAVRLASAKGFGNLRGFVNGILRSIIREPDRLRWPSEQDDNPCFRIQILYSMPEFLVRKWMDAYGPETAEKICRSFLEERPLTVRVRGQAAGEDNFQSRLPQGCTAEKSSLVPDAWYLKGVNHLASLPDFQSGTLYAQDVSSMLAVRAAGIRPGSRVLDMCAAPGGKSILAADLMREADPGGKRAGVVISRDVTGRKLALLRENRERCQVPEMQPCLWDATQFRPEDREAFDVVIADVPCSGYGVIGRKPDIRYHASAEKEASLAELQKKILANAVRCVRPGGTLLFSTCTVNRAENEDNTAWLLEHFPLVKKEERQLLPGSYPGDGFYYAVFRV</sequence>
<dbReference type="InterPro" id="IPR023267">
    <property type="entry name" value="RCMT"/>
</dbReference>
<dbReference type="Proteomes" id="UP000466864">
    <property type="component" value="Unassembled WGS sequence"/>
</dbReference>
<keyword evidence="8 13" id="KW-0949">S-adenosyl-L-methionine</keyword>
<dbReference type="InterPro" id="IPR054728">
    <property type="entry name" value="RsmB-like_ferredoxin"/>
</dbReference>
<dbReference type="Pfam" id="PF01029">
    <property type="entry name" value="NusB"/>
    <property type="match status" value="1"/>
</dbReference>
<evidence type="ECO:0000313" key="16">
    <source>
        <dbReference type="Proteomes" id="UP000466864"/>
    </source>
</evidence>
<dbReference type="InterPro" id="IPR035926">
    <property type="entry name" value="NusB-like_sf"/>
</dbReference>
<dbReference type="NCBIfam" id="NF011494">
    <property type="entry name" value="PRK14902.1"/>
    <property type="match status" value="1"/>
</dbReference>
<organism evidence="15 16">
    <name type="scientific">Bilifractor porci</name>
    <dbReference type="NCBI Taxonomy" id="2606636"/>
    <lineage>
        <taxon>Bacteria</taxon>
        <taxon>Bacillati</taxon>
        <taxon>Bacillota</taxon>
        <taxon>Clostridia</taxon>
        <taxon>Lachnospirales</taxon>
        <taxon>Lachnospiraceae</taxon>
        <taxon>Bilifractor</taxon>
    </lineage>
</organism>
<evidence type="ECO:0000256" key="12">
    <source>
        <dbReference type="ARBA" id="ARBA00047283"/>
    </source>
</evidence>
<protein>
    <recommendedName>
        <fullName evidence="3">16S rRNA (cytosine(967)-C(5))-methyltransferase</fullName>
        <ecNumber evidence="3">2.1.1.176</ecNumber>
    </recommendedName>
    <alternativeName>
        <fullName evidence="10">16S rRNA m5C967 methyltransferase</fullName>
    </alternativeName>
    <alternativeName>
        <fullName evidence="11">rRNA (cytosine-C(5)-)-methyltransferase RsmB</fullName>
    </alternativeName>
</protein>
<evidence type="ECO:0000313" key="15">
    <source>
        <dbReference type="EMBL" id="MST82150.1"/>
    </source>
</evidence>
<dbReference type="Pfam" id="PF01189">
    <property type="entry name" value="Methyltr_RsmB-F"/>
    <property type="match status" value="1"/>
</dbReference>
<dbReference type="RefSeq" id="WP_154458050.1">
    <property type="nucleotide sequence ID" value="NZ_VUMV01000004.1"/>
</dbReference>
<evidence type="ECO:0000256" key="9">
    <source>
        <dbReference type="ARBA" id="ARBA00022884"/>
    </source>
</evidence>
<accession>A0A7X2TP15</accession>
<dbReference type="PRINTS" id="PR02008">
    <property type="entry name" value="RCMTFAMILY"/>
</dbReference>
<feature type="binding site" evidence="13">
    <location>
        <position position="327"/>
    </location>
    <ligand>
        <name>S-adenosyl-L-methionine</name>
        <dbReference type="ChEBI" id="CHEBI:59789"/>
    </ligand>
</feature>
<dbReference type="NCBIfam" id="TIGR00563">
    <property type="entry name" value="rsmB"/>
    <property type="match status" value="1"/>
</dbReference>
<dbReference type="Gene3D" id="3.40.50.150">
    <property type="entry name" value="Vaccinia Virus protein VP39"/>
    <property type="match status" value="1"/>
</dbReference>
<dbReference type="GO" id="GO:0003723">
    <property type="term" value="F:RNA binding"/>
    <property type="evidence" value="ECO:0007669"/>
    <property type="project" value="UniProtKB-UniRule"/>
</dbReference>
<feature type="active site" description="Nucleophile" evidence="13">
    <location>
        <position position="398"/>
    </location>
</feature>
<dbReference type="InterPro" id="IPR029063">
    <property type="entry name" value="SAM-dependent_MTases_sf"/>
</dbReference>
<keyword evidence="7 13" id="KW-0808">Transferase</keyword>
<keyword evidence="16" id="KW-1185">Reference proteome</keyword>
<comment type="similarity">
    <text evidence="13">Belongs to the class I-like SAM-binding methyltransferase superfamily. RsmB/NOP family.</text>
</comment>
<feature type="binding site" evidence="13">
    <location>
        <position position="345"/>
    </location>
    <ligand>
        <name>S-adenosyl-L-methionine</name>
        <dbReference type="ChEBI" id="CHEBI:59789"/>
    </ligand>
</feature>
<dbReference type="AlphaFoldDB" id="A0A7X2TP15"/>
<evidence type="ECO:0000256" key="11">
    <source>
        <dbReference type="ARBA" id="ARBA00031088"/>
    </source>
</evidence>
<dbReference type="InterPro" id="IPR006027">
    <property type="entry name" value="NusB_RsmB_TIM44"/>
</dbReference>
<dbReference type="InterPro" id="IPR001678">
    <property type="entry name" value="MeTrfase_RsmB-F_NOP2_dom"/>
</dbReference>
<dbReference type="EC" id="2.1.1.176" evidence="3"/>
<evidence type="ECO:0000256" key="5">
    <source>
        <dbReference type="ARBA" id="ARBA00022552"/>
    </source>
</evidence>
<dbReference type="SUPFAM" id="SSF53335">
    <property type="entry name" value="S-adenosyl-L-methionine-dependent methyltransferases"/>
    <property type="match status" value="1"/>
</dbReference>
<proteinExistence type="inferred from homology"/>
<evidence type="ECO:0000256" key="10">
    <source>
        <dbReference type="ARBA" id="ARBA00030399"/>
    </source>
</evidence>
<dbReference type="Pfam" id="PF22458">
    <property type="entry name" value="RsmF-B_ferredox"/>
    <property type="match status" value="1"/>
</dbReference>
<dbReference type="InterPro" id="IPR004573">
    <property type="entry name" value="rRNA_ssu_MeTfrase_B"/>
</dbReference>
<feature type="binding site" evidence="13">
    <location>
        <position position="300"/>
    </location>
    <ligand>
        <name>S-adenosyl-L-methionine</name>
        <dbReference type="ChEBI" id="CHEBI:59789"/>
    </ligand>
</feature>
<dbReference type="Gene3D" id="1.10.940.10">
    <property type="entry name" value="NusB-like"/>
    <property type="match status" value="1"/>
</dbReference>
<evidence type="ECO:0000256" key="13">
    <source>
        <dbReference type="PROSITE-ProRule" id="PRU01023"/>
    </source>
</evidence>
<evidence type="ECO:0000256" key="8">
    <source>
        <dbReference type="ARBA" id="ARBA00022691"/>
    </source>
</evidence>
<comment type="caution">
    <text evidence="15">The sequence shown here is derived from an EMBL/GenBank/DDBJ whole genome shotgun (WGS) entry which is preliminary data.</text>
</comment>
<feature type="binding site" evidence="13">
    <location>
        <begin position="269"/>
        <end position="275"/>
    </location>
    <ligand>
        <name>S-adenosyl-L-methionine</name>
        <dbReference type="ChEBI" id="CHEBI:59789"/>
    </ligand>
</feature>
<keyword evidence="4" id="KW-0963">Cytoplasm</keyword>
<dbReference type="PANTHER" id="PTHR22807">
    <property type="entry name" value="NOP2 YEAST -RELATED NOL1/NOP2/FMU SUN DOMAIN-CONTAINING"/>
    <property type="match status" value="1"/>
</dbReference>
<dbReference type="PANTHER" id="PTHR22807:SF53">
    <property type="entry name" value="RIBOSOMAL RNA SMALL SUBUNIT METHYLTRANSFERASE B-RELATED"/>
    <property type="match status" value="1"/>
</dbReference>
<evidence type="ECO:0000256" key="3">
    <source>
        <dbReference type="ARBA" id="ARBA00012140"/>
    </source>
</evidence>
<reference evidence="15 16" key="1">
    <citation type="submission" date="2019-08" db="EMBL/GenBank/DDBJ databases">
        <title>In-depth cultivation of the pig gut microbiome towards novel bacterial diversity and tailored functional studies.</title>
        <authorList>
            <person name="Wylensek D."/>
            <person name="Hitch T.C.A."/>
            <person name="Clavel T."/>
        </authorList>
    </citation>
    <scope>NUCLEOTIDE SEQUENCE [LARGE SCALE GENOMIC DNA]</scope>
    <source>
        <strain evidence="15 16">Oil+RF-744-WCA-WT-13</strain>
    </source>
</reference>
<comment type="function">
    <text evidence="1">Specifically methylates the cytosine at position 967 (m5C967) of 16S rRNA.</text>
</comment>
<dbReference type="GO" id="GO:0005737">
    <property type="term" value="C:cytoplasm"/>
    <property type="evidence" value="ECO:0007669"/>
    <property type="project" value="UniProtKB-SubCell"/>
</dbReference>
<keyword evidence="5" id="KW-0698">rRNA processing</keyword>
<keyword evidence="9 13" id="KW-0694">RNA-binding</keyword>
<evidence type="ECO:0000256" key="1">
    <source>
        <dbReference type="ARBA" id="ARBA00002724"/>
    </source>
</evidence>
<gene>
    <name evidence="15" type="primary">rsmB</name>
    <name evidence="15" type="ORF">FYJ60_07465</name>
</gene>
<comment type="subcellular location">
    <subcellularLocation>
        <location evidence="2">Cytoplasm</location>
    </subcellularLocation>
</comment>
<name>A0A7X2TP15_9FIRM</name>
<dbReference type="GO" id="GO:0006355">
    <property type="term" value="P:regulation of DNA-templated transcription"/>
    <property type="evidence" value="ECO:0007669"/>
    <property type="project" value="InterPro"/>
</dbReference>
<dbReference type="EMBL" id="VUMV01000004">
    <property type="protein sequence ID" value="MST82150.1"/>
    <property type="molecule type" value="Genomic_DNA"/>
</dbReference>
<feature type="domain" description="SAM-dependent MTase RsmB/NOP-type" evidence="14">
    <location>
        <begin position="180"/>
        <end position="443"/>
    </location>
</feature>
<evidence type="ECO:0000256" key="4">
    <source>
        <dbReference type="ARBA" id="ARBA00022490"/>
    </source>
</evidence>
<evidence type="ECO:0000256" key="7">
    <source>
        <dbReference type="ARBA" id="ARBA00022679"/>
    </source>
</evidence>